<keyword evidence="8 12" id="KW-0131">Cell cycle</keyword>
<dbReference type="GO" id="GO:0008760">
    <property type="term" value="F:UDP-N-acetylglucosamine 1-carboxyvinyltransferase activity"/>
    <property type="evidence" value="ECO:0007669"/>
    <property type="project" value="UniProtKB-UniRule"/>
</dbReference>
<dbReference type="Pfam" id="PF00275">
    <property type="entry name" value="EPSP_synthase"/>
    <property type="match status" value="1"/>
</dbReference>
<dbReference type="RefSeq" id="WP_022288357.1">
    <property type="nucleotide sequence ID" value="NZ_JAOQJZ010000008.1"/>
</dbReference>
<keyword evidence="15" id="KW-1185">Reference proteome</keyword>
<evidence type="ECO:0000259" key="13">
    <source>
        <dbReference type="Pfam" id="PF00275"/>
    </source>
</evidence>
<feature type="modified residue" description="2-(S-cysteinyl)pyruvic acid O-phosphothioketal" evidence="12">
    <location>
        <position position="116"/>
    </location>
</feature>
<dbReference type="PANTHER" id="PTHR43783:SF1">
    <property type="entry name" value="UDP-N-ACETYLGLUCOSAMINE 1-CARBOXYVINYLTRANSFERASE"/>
    <property type="match status" value="1"/>
</dbReference>
<protein>
    <recommendedName>
        <fullName evidence="12">UDP-N-acetylglucosamine 1-carboxyvinyltransferase</fullName>
        <ecNumber evidence="12">2.5.1.7</ecNumber>
    </recommendedName>
    <alternativeName>
        <fullName evidence="12">Enoylpyruvate transferase</fullName>
    </alternativeName>
    <alternativeName>
        <fullName evidence="12">UDP-N-acetylglucosamine enolpyruvyl transferase</fullName>
        <shortName evidence="12">EPT</shortName>
    </alternativeName>
</protein>
<sequence>MQRLIIQGGSRLNGEITVQGAKNAALPLLAGCVLINGEIRLHNCPALSDVFAACRILSVLGARCSREDGCVTVDARGAVKTFVPDELMREMRSSIVFLGAVLGRTGECRLSFPGGCELGPRPIDMHLCALRKMGVRINEEYGVLSCTCPRGLRGARIDLSFPSVGATENIMLAAVLAKGDTVIYNAAREPEICDLAEFLNCCGAKISGAGGGTITISGVEKLHGCEYSVMPDRIVAATFMSAAAATGGEIGLLGARAGDIRAVIPIFEQMGCQVFLYEDRIFIKAPKQLKAVRTVRTMPYPGFPTDAQAIVTAALAKAKGTSVVVENIFENRYRHVDELVRMGADIKTEGKVAVIEGVKELYGAKVRAPDLRGGAALAVAALSAEGETSLTNIKLMDRGYDCIENAFTLLGGNIKRVNY</sequence>
<dbReference type="CDD" id="cd01555">
    <property type="entry name" value="UdpNAET"/>
    <property type="match status" value="1"/>
</dbReference>
<comment type="function">
    <text evidence="12">Cell wall formation. Adds enolpyruvyl to UDP-N-acetylglucosamine.</text>
</comment>
<dbReference type="GO" id="GO:0051301">
    <property type="term" value="P:cell division"/>
    <property type="evidence" value="ECO:0007669"/>
    <property type="project" value="UniProtKB-KW"/>
</dbReference>
<organism evidence="14 15">
    <name type="scientific">Hominimerdicola aceti</name>
    <dbReference type="NCBI Taxonomy" id="2981726"/>
    <lineage>
        <taxon>Bacteria</taxon>
        <taxon>Bacillati</taxon>
        <taxon>Bacillota</taxon>
        <taxon>Clostridia</taxon>
        <taxon>Eubacteriales</taxon>
        <taxon>Oscillospiraceae</taxon>
        <taxon>Hominimerdicola</taxon>
    </lineage>
</organism>
<dbReference type="SUPFAM" id="SSF55205">
    <property type="entry name" value="EPT/RTPC-like"/>
    <property type="match status" value="1"/>
</dbReference>
<evidence type="ECO:0000256" key="5">
    <source>
        <dbReference type="ARBA" id="ARBA00022679"/>
    </source>
</evidence>
<dbReference type="EMBL" id="JAOQJZ010000008">
    <property type="protein sequence ID" value="MCU6706045.1"/>
    <property type="molecule type" value="Genomic_DNA"/>
</dbReference>
<proteinExistence type="inferred from homology"/>
<dbReference type="EC" id="2.5.1.7" evidence="12"/>
<evidence type="ECO:0000256" key="12">
    <source>
        <dbReference type="HAMAP-Rule" id="MF_00111"/>
    </source>
</evidence>
<keyword evidence="12" id="KW-0670">Pyruvate</keyword>
<comment type="caution">
    <text evidence="12">Lacks conserved residue(s) required for the propagation of feature annotation.</text>
</comment>
<evidence type="ECO:0000313" key="15">
    <source>
        <dbReference type="Proteomes" id="UP001208131"/>
    </source>
</evidence>
<evidence type="ECO:0000256" key="10">
    <source>
        <dbReference type="ARBA" id="ARBA00038367"/>
    </source>
</evidence>
<evidence type="ECO:0000256" key="6">
    <source>
        <dbReference type="ARBA" id="ARBA00022960"/>
    </source>
</evidence>
<dbReference type="GO" id="GO:0009252">
    <property type="term" value="P:peptidoglycan biosynthetic process"/>
    <property type="evidence" value="ECO:0007669"/>
    <property type="project" value="UniProtKB-UniRule"/>
</dbReference>
<name>A0AAE3IHP9_9FIRM</name>
<dbReference type="NCBIfam" id="TIGR01072">
    <property type="entry name" value="murA"/>
    <property type="match status" value="1"/>
</dbReference>
<dbReference type="HAMAP" id="MF_00111">
    <property type="entry name" value="MurA"/>
    <property type="match status" value="1"/>
</dbReference>
<dbReference type="Proteomes" id="UP001208131">
    <property type="component" value="Unassembled WGS sequence"/>
</dbReference>
<dbReference type="GO" id="GO:0005737">
    <property type="term" value="C:cytoplasm"/>
    <property type="evidence" value="ECO:0007669"/>
    <property type="project" value="UniProtKB-SubCell"/>
</dbReference>
<dbReference type="GO" id="GO:0071555">
    <property type="term" value="P:cell wall organization"/>
    <property type="evidence" value="ECO:0007669"/>
    <property type="project" value="UniProtKB-KW"/>
</dbReference>
<evidence type="ECO:0000256" key="2">
    <source>
        <dbReference type="ARBA" id="ARBA00004752"/>
    </source>
</evidence>
<dbReference type="InterPro" id="IPR036968">
    <property type="entry name" value="Enolpyruvate_Tfrase_sf"/>
</dbReference>
<comment type="pathway">
    <text evidence="2 12">Cell wall biogenesis; peptidoglycan biosynthesis.</text>
</comment>
<evidence type="ECO:0000256" key="1">
    <source>
        <dbReference type="ARBA" id="ARBA00004496"/>
    </source>
</evidence>
<keyword evidence="4 12" id="KW-0132">Cell division</keyword>
<evidence type="ECO:0000256" key="11">
    <source>
        <dbReference type="ARBA" id="ARBA00047527"/>
    </source>
</evidence>
<feature type="binding site" evidence="12">
    <location>
        <position position="306"/>
    </location>
    <ligand>
        <name>UDP-N-acetyl-alpha-D-glucosamine</name>
        <dbReference type="ChEBI" id="CHEBI:57705"/>
    </ligand>
</feature>
<evidence type="ECO:0000256" key="4">
    <source>
        <dbReference type="ARBA" id="ARBA00022618"/>
    </source>
</evidence>
<keyword evidence="9 12" id="KW-0961">Cell wall biogenesis/degradation</keyword>
<feature type="active site" description="Proton donor" evidence="12">
    <location>
        <position position="116"/>
    </location>
</feature>
<gene>
    <name evidence="12 14" type="primary">murA</name>
    <name evidence="14" type="ORF">OCV57_08920</name>
</gene>
<comment type="caution">
    <text evidence="14">The sequence shown here is derived from an EMBL/GenBank/DDBJ whole genome shotgun (WGS) entry which is preliminary data.</text>
</comment>
<evidence type="ECO:0000313" key="14">
    <source>
        <dbReference type="EMBL" id="MCU6706045.1"/>
    </source>
</evidence>
<comment type="catalytic activity">
    <reaction evidence="11 12">
        <text>phosphoenolpyruvate + UDP-N-acetyl-alpha-D-glucosamine = UDP-N-acetyl-3-O-(1-carboxyvinyl)-alpha-D-glucosamine + phosphate</text>
        <dbReference type="Rhea" id="RHEA:18681"/>
        <dbReference type="ChEBI" id="CHEBI:43474"/>
        <dbReference type="ChEBI" id="CHEBI:57705"/>
        <dbReference type="ChEBI" id="CHEBI:58702"/>
        <dbReference type="ChEBI" id="CHEBI:68483"/>
        <dbReference type="EC" id="2.5.1.7"/>
    </reaction>
</comment>
<dbReference type="Gene3D" id="3.65.10.10">
    <property type="entry name" value="Enolpyruvate transferase domain"/>
    <property type="match status" value="2"/>
</dbReference>
<feature type="binding site" evidence="12">
    <location>
        <position position="92"/>
    </location>
    <ligand>
        <name>UDP-N-acetyl-alpha-D-glucosamine</name>
        <dbReference type="ChEBI" id="CHEBI:57705"/>
    </ligand>
</feature>
<evidence type="ECO:0000256" key="9">
    <source>
        <dbReference type="ARBA" id="ARBA00023316"/>
    </source>
</evidence>
<feature type="domain" description="Enolpyruvate transferase" evidence="13">
    <location>
        <begin position="6"/>
        <end position="405"/>
    </location>
</feature>
<evidence type="ECO:0000256" key="8">
    <source>
        <dbReference type="ARBA" id="ARBA00023306"/>
    </source>
</evidence>
<dbReference type="GO" id="GO:0019277">
    <property type="term" value="P:UDP-N-acetylgalactosamine biosynthetic process"/>
    <property type="evidence" value="ECO:0007669"/>
    <property type="project" value="InterPro"/>
</dbReference>
<keyword evidence="3 12" id="KW-0963">Cytoplasm</keyword>
<comment type="similarity">
    <text evidence="10 12">Belongs to the EPSP synthase family. MurA subfamily.</text>
</comment>
<dbReference type="PANTHER" id="PTHR43783">
    <property type="entry name" value="UDP-N-ACETYLGLUCOSAMINE 1-CARBOXYVINYLTRANSFERASE"/>
    <property type="match status" value="1"/>
</dbReference>
<feature type="binding site" evidence="12">
    <location>
        <begin position="22"/>
        <end position="23"/>
    </location>
    <ligand>
        <name>phosphoenolpyruvate</name>
        <dbReference type="ChEBI" id="CHEBI:58702"/>
    </ligand>
</feature>
<accession>A0AAE3IHP9</accession>
<dbReference type="GO" id="GO:0008360">
    <property type="term" value="P:regulation of cell shape"/>
    <property type="evidence" value="ECO:0007669"/>
    <property type="project" value="UniProtKB-KW"/>
</dbReference>
<evidence type="ECO:0000256" key="3">
    <source>
        <dbReference type="ARBA" id="ARBA00022490"/>
    </source>
</evidence>
<dbReference type="InterPro" id="IPR050068">
    <property type="entry name" value="MurA_subfamily"/>
</dbReference>
<reference evidence="14 15" key="1">
    <citation type="journal article" date="2021" name="ISME Commun">
        <title>Automated analysis of genomic sequences facilitates high-throughput and comprehensive description of bacteria.</title>
        <authorList>
            <person name="Hitch T.C.A."/>
        </authorList>
    </citation>
    <scope>NUCLEOTIDE SEQUENCE [LARGE SCALE GENOMIC DNA]</scope>
    <source>
        <strain evidence="14 15">Sanger_31</strain>
    </source>
</reference>
<dbReference type="AlphaFoldDB" id="A0AAE3IHP9"/>
<keyword evidence="5 12" id="KW-0808">Transferase</keyword>
<feature type="binding site" evidence="12">
    <location>
        <position position="328"/>
    </location>
    <ligand>
        <name>UDP-N-acetyl-alpha-D-glucosamine</name>
        <dbReference type="ChEBI" id="CHEBI:57705"/>
    </ligand>
</feature>
<comment type="subcellular location">
    <subcellularLocation>
        <location evidence="1 12">Cytoplasm</location>
    </subcellularLocation>
</comment>
<dbReference type="InterPro" id="IPR001986">
    <property type="entry name" value="Enolpyruvate_Tfrase_dom"/>
</dbReference>
<dbReference type="InterPro" id="IPR005750">
    <property type="entry name" value="UDP_GlcNAc_COvinyl_MurA"/>
</dbReference>
<keyword evidence="6 12" id="KW-0133">Cell shape</keyword>
<keyword evidence="7 12" id="KW-0573">Peptidoglycan synthesis</keyword>
<dbReference type="InterPro" id="IPR013792">
    <property type="entry name" value="RNA3'P_cycl/enolpyr_Trfase_a/b"/>
</dbReference>
<dbReference type="NCBIfam" id="NF006873">
    <property type="entry name" value="PRK09369.1"/>
    <property type="match status" value="1"/>
</dbReference>
<evidence type="ECO:0000256" key="7">
    <source>
        <dbReference type="ARBA" id="ARBA00022984"/>
    </source>
</evidence>